<dbReference type="EMBL" id="DTAN01000045">
    <property type="protein sequence ID" value="HGU64801.1"/>
    <property type="molecule type" value="Genomic_DNA"/>
</dbReference>
<protein>
    <submittedName>
        <fullName evidence="1">DUF2192 domain-containing protein</fullName>
    </submittedName>
</protein>
<name>A0A7J3PKD2_STAMA</name>
<reference evidence="1" key="1">
    <citation type="journal article" date="2020" name="mSystems">
        <title>Genome- and Community-Level Interaction Insights into Carbon Utilization and Element Cycling Functions of Hydrothermarchaeota in Hydrothermal Sediment.</title>
        <authorList>
            <person name="Zhou Z."/>
            <person name="Liu Y."/>
            <person name="Xu W."/>
            <person name="Pan J."/>
            <person name="Luo Z.H."/>
            <person name="Li M."/>
        </authorList>
    </citation>
    <scope>NUCLEOTIDE SEQUENCE [LARGE SCALE GENOMIC DNA]</scope>
    <source>
        <strain evidence="1">SpSt-622</strain>
    </source>
</reference>
<organism evidence="1">
    <name type="scientific">Staphylothermus marinus</name>
    <dbReference type="NCBI Taxonomy" id="2280"/>
    <lineage>
        <taxon>Archaea</taxon>
        <taxon>Thermoproteota</taxon>
        <taxon>Thermoprotei</taxon>
        <taxon>Desulfurococcales</taxon>
        <taxon>Desulfurococcaceae</taxon>
        <taxon>Staphylothermus</taxon>
    </lineage>
</organism>
<sequence>MSRNIYVLKLKIASEILNKSVKRKDLSRAKLVKILKALYRKYRVKPFKGKANPQDLYDKELTTLYVIGKYGLNLDQEYPDFFENVFYIERVLDTCIDMIMRGEYERARELLRTISPSNVVDSNTIAKLLRLPFTKHIFGFIDEETFAKILIKTKEAFPEEDVSVRNYVRFYIAFRVAEAISKGLVKDPGFKEALKKSIGLRIGFPKTIPSDEYIRVIAKEVFGVKNDFLDKVLVKISGKTESIEKKDSPKSIEKK</sequence>
<accession>A0A7J3PKD2</accession>
<proteinExistence type="predicted"/>
<gene>
    <name evidence="1" type="ORF">ENT92_01105</name>
</gene>
<dbReference type="Pfam" id="PF09958">
    <property type="entry name" value="DUF2192"/>
    <property type="match status" value="1"/>
</dbReference>
<dbReference type="InterPro" id="IPR018693">
    <property type="entry name" value="DUF2192"/>
</dbReference>
<comment type="caution">
    <text evidence="1">The sequence shown here is derived from an EMBL/GenBank/DDBJ whole genome shotgun (WGS) entry which is preliminary data.</text>
</comment>
<dbReference type="AlphaFoldDB" id="A0A7J3PKD2"/>
<evidence type="ECO:0000313" key="1">
    <source>
        <dbReference type="EMBL" id="HGU64801.1"/>
    </source>
</evidence>